<feature type="region of interest" description="Disordered" evidence="6">
    <location>
        <begin position="385"/>
        <end position="458"/>
    </location>
</feature>
<feature type="region of interest" description="Disordered" evidence="6">
    <location>
        <begin position="575"/>
        <end position="607"/>
    </location>
</feature>
<feature type="compositionally biased region" description="Low complexity" evidence="6">
    <location>
        <begin position="575"/>
        <end position="590"/>
    </location>
</feature>
<protein>
    <recommendedName>
        <fullName evidence="5">FRIGIDA-like protein</fullName>
    </recommendedName>
</protein>
<dbReference type="AlphaFoldDB" id="A0A9P0YSX3"/>
<proteinExistence type="inferred from homology"/>
<comment type="caution">
    <text evidence="7">The sequence shown here is derived from an EMBL/GenBank/DDBJ whole genome shotgun (WGS) entry which is preliminary data.</text>
</comment>
<evidence type="ECO:0000256" key="2">
    <source>
        <dbReference type="ARBA" id="ARBA00022473"/>
    </source>
</evidence>
<dbReference type="GO" id="GO:0009908">
    <property type="term" value="P:flower development"/>
    <property type="evidence" value="ECO:0007669"/>
    <property type="project" value="UniProtKB-KW"/>
</dbReference>
<dbReference type="EMBL" id="CAMAPE010000009">
    <property type="protein sequence ID" value="CAH9074174.1"/>
    <property type="molecule type" value="Genomic_DNA"/>
</dbReference>
<evidence type="ECO:0000256" key="4">
    <source>
        <dbReference type="ARBA" id="ARBA00023089"/>
    </source>
</evidence>
<keyword evidence="8" id="KW-1185">Reference proteome</keyword>
<dbReference type="InterPro" id="IPR012474">
    <property type="entry name" value="Frigida"/>
</dbReference>
<evidence type="ECO:0000313" key="8">
    <source>
        <dbReference type="Proteomes" id="UP001152484"/>
    </source>
</evidence>
<keyword evidence="3 5" id="KW-0221">Differentiation</keyword>
<evidence type="ECO:0000256" key="6">
    <source>
        <dbReference type="SAM" id="MobiDB-lite"/>
    </source>
</evidence>
<feature type="compositionally biased region" description="Basic and acidic residues" evidence="6">
    <location>
        <begin position="405"/>
        <end position="417"/>
    </location>
</feature>
<dbReference type="Proteomes" id="UP001152484">
    <property type="component" value="Unassembled WGS sequence"/>
</dbReference>
<gene>
    <name evidence="7" type="ORF">CEURO_LOCUS5044</name>
</gene>
<sequence>MATDIAINPEPVQSFFSKLEARKALFSTITDAHKTLTSHFSAIDLALSQKSETLDSRITSLRNDTVNSLRDLQNREDGIPEREICMAARVEELKASAVAEIESPETAQKLKEKKVSDMLRFYCRIMDANGLMKFLFQHRRDTAALRAEVSDALQESVDPMRLVLDAAEDYVGMKVEGKVGMADRRRACSMLIQSVMPLKEECGVVSRTLKERAVCALEKWKDVLGDGDRNSGTRPNEASMFLQIVVGFGLKQEFQEDFLRKLVEKFSSRRDMPKLAIALGFGKKIPDIIDQLVKSGKEVEAVYFASEAGLTEQYPPLPLLKASLRNCKRNAREASKKGNFSAAAVEKANSLELDATKAVMQCVEDLRLEPELPMDGLKKRVEQLENARLGKRKSALPPNKPSRKRDRDRDRDRDRARARAHGTTLSSSRPPKAARFSTPSGSTYPPRNTHRTHLAPSPALARYPIGSYSYPPNHGGVYDGHVPPSYVPLYNDTLPQSPVSYPKQYGYPTTDVTSVQGGGVGGPAHYGVQVSYSESPVAAPQQYGYTPPPEVAAGVALRGDVTSHYIRTAATGGTYGGSAASSASQHYGYSPPRVPQDGTTATYEAPGAPHGLPSEYAAAAYDYGAAAAASMNVYPTSSYQNQQQQF</sequence>
<evidence type="ECO:0000256" key="5">
    <source>
        <dbReference type="RuleBase" id="RU364012"/>
    </source>
</evidence>
<evidence type="ECO:0000256" key="3">
    <source>
        <dbReference type="ARBA" id="ARBA00022782"/>
    </source>
</evidence>
<feature type="compositionally biased region" description="Polar residues" evidence="6">
    <location>
        <begin position="437"/>
        <end position="446"/>
    </location>
</feature>
<keyword evidence="4 5" id="KW-0287">Flowering</keyword>
<dbReference type="PANTHER" id="PTHR31791:SF10">
    <property type="entry name" value="FRIGIDA-LIKE PROTEIN"/>
    <property type="match status" value="1"/>
</dbReference>
<keyword evidence="2 5" id="KW-0217">Developmental protein</keyword>
<accession>A0A9P0YSX3</accession>
<dbReference type="GO" id="GO:0030154">
    <property type="term" value="P:cell differentiation"/>
    <property type="evidence" value="ECO:0007669"/>
    <property type="project" value="UniProtKB-KW"/>
</dbReference>
<evidence type="ECO:0000313" key="7">
    <source>
        <dbReference type="EMBL" id="CAH9074174.1"/>
    </source>
</evidence>
<name>A0A9P0YSX3_CUSEU</name>
<evidence type="ECO:0000256" key="1">
    <source>
        <dbReference type="ARBA" id="ARBA00008956"/>
    </source>
</evidence>
<dbReference type="OrthoDB" id="1917867at2759"/>
<comment type="similarity">
    <text evidence="1 5">Belongs to the Frigida family.</text>
</comment>
<dbReference type="PANTHER" id="PTHR31791">
    <property type="entry name" value="FRIGIDA-LIKE PROTEIN 3-RELATED"/>
    <property type="match status" value="1"/>
</dbReference>
<dbReference type="Pfam" id="PF07899">
    <property type="entry name" value="Frigida"/>
    <property type="match status" value="1"/>
</dbReference>
<reference evidence="7" key="1">
    <citation type="submission" date="2022-07" db="EMBL/GenBank/DDBJ databases">
        <authorList>
            <person name="Macas J."/>
            <person name="Novak P."/>
            <person name="Neumann P."/>
        </authorList>
    </citation>
    <scope>NUCLEOTIDE SEQUENCE</scope>
</reference>
<organism evidence="7 8">
    <name type="scientific">Cuscuta europaea</name>
    <name type="common">European dodder</name>
    <dbReference type="NCBI Taxonomy" id="41803"/>
    <lineage>
        <taxon>Eukaryota</taxon>
        <taxon>Viridiplantae</taxon>
        <taxon>Streptophyta</taxon>
        <taxon>Embryophyta</taxon>
        <taxon>Tracheophyta</taxon>
        <taxon>Spermatophyta</taxon>
        <taxon>Magnoliopsida</taxon>
        <taxon>eudicotyledons</taxon>
        <taxon>Gunneridae</taxon>
        <taxon>Pentapetalae</taxon>
        <taxon>asterids</taxon>
        <taxon>lamiids</taxon>
        <taxon>Solanales</taxon>
        <taxon>Convolvulaceae</taxon>
        <taxon>Cuscuteae</taxon>
        <taxon>Cuscuta</taxon>
        <taxon>Cuscuta subgen. Cuscuta</taxon>
    </lineage>
</organism>